<dbReference type="Pfam" id="PF05970">
    <property type="entry name" value="PIF1"/>
    <property type="match status" value="1"/>
</dbReference>
<keyword evidence="1" id="KW-0067">ATP-binding</keyword>
<evidence type="ECO:0000313" key="4">
    <source>
        <dbReference type="Proteomes" id="UP001195769"/>
    </source>
</evidence>
<dbReference type="GeneID" id="64668913"/>
<keyword evidence="1" id="KW-0547">Nucleotide-binding</keyword>
<dbReference type="EC" id="5.6.2.3" evidence="1"/>
<organism evidence="3 4">
    <name type="scientific">Suillus fuscotomentosus</name>
    <dbReference type="NCBI Taxonomy" id="1912939"/>
    <lineage>
        <taxon>Eukaryota</taxon>
        <taxon>Fungi</taxon>
        <taxon>Dikarya</taxon>
        <taxon>Basidiomycota</taxon>
        <taxon>Agaricomycotina</taxon>
        <taxon>Agaricomycetes</taxon>
        <taxon>Agaricomycetidae</taxon>
        <taxon>Boletales</taxon>
        <taxon>Suillineae</taxon>
        <taxon>Suillaceae</taxon>
        <taxon>Suillus</taxon>
    </lineage>
</organism>
<evidence type="ECO:0000313" key="3">
    <source>
        <dbReference type="EMBL" id="KAG1904852.1"/>
    </source>
</evidence>
<feature type="domain" description="DNA helicase Pif1-like DEAD-box helicase" evidence="2">
    <location>
        <begin position="4"/>
        <end position="62"/>
    </location>
</feature>
<comment type="caution">
    <text evidence="3">The sequence shown here is derived from an EMBL/GenBank/DDBJ whole genome shotgun (WGS) entry which is preliminary data.</text>
</comment>
<dbReference type="GO" id="GO:0006310">
    <property type="term" value="P:DNA recombination"/>
    <property type="evidence" value="ECO:0007669"/>
    <property type="project" value="UniProtKB-KW"/>
</dbReference>
<comment type="catalytic activity">
    <reaction evidence="1">
        <text>ATP + H2O = ADP + phosphate + H(+)</text>
        <dbReference type="Rhea" id="RHEA:13065"/>
        <dbReference type="ChEBI" id="CHEBI:15377"/>
        <dbReference type="ChEBI" id="CHEBI:15378"/>
        <dbReference type="ChEBI" id="CHEBI:30616"/>
        <dbReference type="ChEBI" id="CHEBI:43474"/>
        <dbReference type="ChEBI" id="CHEBI:456216"/>
        <dbReference type="EC" id="5.6.2.3"/>
    </reaction>
</comment>
<comment type="similarity">
    <text evidence="1">Belongs to the helicase family.</text>
</comment>
<keyword evidence="4" id="KW-1185">Reference proteome</keyword>
<keyword evidence="1" id="KW-0233">DNA recombination</keyword>
<dbReference type="AlphaFoldDB" id="A0AAD4EEW0"/>
<keyword evidence="1" id="KW-0227">DNA damage</keyword>
<keyword evidence="1" id="KW-0347">Helicase</keyword>
<proteinExistence type="inferred from homology"/>
<evidence type="ECO:0000256" key="1">
    <source>
        <dbReference type="RuleBase" id="RU363044"/>
    </source>
</evidence>
<protein>
    <recommendedName>
        <fullName evidence="1">ATP-dependent DNA helicase</fullName>
        <ecNumber evidence="1">5.6.2.3</ecNumber>
    </recommendedName>
</protein>
<reference evidence="3" key="1">
    <citation type="journal article" date="2020" name="New Phytol.">
        <title>Comparative genomics reveals dynamic genome evolution in host specialist ectomycorrhizal fungi.</title>
        <authorList>
            <person name="Lofgren L.A."/>
            <person name="Nguyen N.H."/>
            <person name="Vilgalys R."/>
            <person name="Ruytinx J."/>
            <person name="Liao H.L."/>
            <person name="Branco S."/>
            <person name="Kuo A."/>
            <person name="LaButti K."/>
            <person name="Lipzen A."/>
            <person name="Andreopoulos W."/>
            <person name="Pangilinan J."/>
            <person name="Riley R."/>
            <person name="Hundley H."/>
            <person name="Na H."/>
            <person name="Barry K."/>
            <person name="Grigoriev I.V."/>
            <person name="Stajich J.E."/>
            <person name="Kennedy P.G."/>
        </authorList>
    </citation>
    <scope>NUCLEOTIDE SEQUENCE</scope>
    <source>
        <strain evidence="3">FC203</strain>
    </source>
</reference>
<dbReference type="Proteomes" id="UP001195769">
    <property type="component" value="Unassembled WGS sequence"/>
</dbReference>
<sequence length="69" mass="8017">NFTTMWEEIDYLFIDEVSMISYNFLTKIHNTLVDAKGNMTPFGVIDSIFTRDFAQLLPMSTNNYILTLT</sequence>
<keyword evidence="1" id="KW-0378">Hydrolase</keyword>
<gene>
    <name evidence="3" type="ORF">F5891DRAFT_945266</name>
</gene>
<evidence type="ECO:0000259" key="2">
    <source>
        <dbReference type="Pfam" id="PF05970"/>
    </source>
</evidence>
<dbReference type="Gene3D" id="3.40.50.300">
    <property type="entry name" value="P-loop containing nucleotide triphosphate hydrolases"/>
    <property type="match status" value="1"/>
</dbReference>
<dbReference type="EMBL" id="JABBWK010000009">
    <property type="protein sequence ID" value="KAG1904852.1"/>
    <property type="molecule type" value="Genomic_DNA"/>
</dbReference>
<dbReference type="GO" id="GO:0006281">
    <property type="term" value="P:DNA repair"/>
    <property type="evidence" value="ECO:0007669"/>
    <property type="project" value="UniProtKB-KW"/>
</dbReference>
<dbReference type="GO" id="GO:0016787">
    <property type="term" value="F:hydrolase activity"/>
    <property type="evidence" value="ECO:0007669"/>
    <property type="project" value="UniProtKB-KW"/>
</dbReference>
<dbReference type="GO" id="GO:0000723">
    <property type="term" value="P:telomere maintenance"/>
    <property type="evidence" value="ECO:0007669"/>
    <property type="project" value="InterPro"/>
</dbReference>
<dbReference type="InterPro" id="IPR027417">
    <property type="entry name" value="P-loop_NTPase"/>
</dbReference>
<dbReference type="InterPro" id="IPR010285">
    <property type="entry name" value="DNA_helicase_pif1-like_DEAD"/>
</dbReference>
<dbReference type="RefSeq" id="XP_041230427.1">
    <property type="nucleotide sequence ID" value="XM_041374615.1"/>
</dbReference>
<name>A0AAD4EEW0_9AGAM</name>
<keyword evidence="1" id="KW-0234">DNA repair</keyword>
<dbReference type="GO" id="GO:0043139">
    <property type="term" value="F:5'-3' DNA helicase activity"/>
    <property type="evidence" value="ECO:0007669"/>
    <property type="project" value="UniProtKB-EC"/>
</dbReference>
<dbReference type="GO" id="GO:0005524">
    <property type="term" value="F:ATP binding"/>
    <property type="evidence" value="ECO:0007669"/>
    <property type="project" value="UniProtKB-KW"/>
</dbReference>
<accession>A0AAD4EEW0</accession>
<comment type="cofactor">
    <cofactor evidence="1">
        <name>Mg(2+)</name>
        <dbReference type="ChEBI" id="CHEBI:18420"/>
    </cofactor>
</comment>
<feature type="non-terminal residue" evidence="3">
    <location>
        <position position="1"/>
    </location>
</feature>